<evidence type="ECO:0000313" key="2">
    <source>
        <dbReference type="Proteomes" id="UP000694422"/>
    </source>
</evidence>
<dbReference type="GO" id="GO:0016705">
    <property type="term" value="F:oxidoreductase activity, acting on paired donors, with incorporation or reduction of molecular oxygen"/>
    <property type="evidence" value="ECO:0007669"/>
    <property type="project" value="InterPro"/>
</dbReference>
<dbReference type="Gene3D" id="1.10.630.10">
    <property type="entry name" value="Cytochrome P450"/>
    <property type="match status" value="1"/>
</dbReference>
<proteinExistence type="predicted"/>
<protein>
    <submittedName>
        <fullName evidence="1">Uncharacterized protein</fullName>
    </submittedName>
</protein>
<dbReference type="GO" id="GO:0020037">
    <property type="term" value="F:heme binding"/>
    <property type="evidence" value="ECO:0007669"/>
    <property type="project" value="InterPro"/>
</dbReference>
<reference evidence="1" key="2">
    <citation type="submission" date="2025-09" db="UniProtKB">
        <authorList>
            <consortium name="Ensembl"/>
        </authorList>
    </citation>
    <scope>IDENTIFICATION</scope>
</reference>
<organism evidence="1 2">
    <name type="scientific">Spermophilus dauricus</name>
    <name type="common">Daurian ground squirrel</name>
    <dbReference type="NCBI Taxonomy" id="99837"/>
    <lineage>
        <taxon>Eukaryota</taxon>
        <taxon>Metazoa</taxon>
        <taxon>Chordata</taxon>
        <taxon>Craniata</taxon>
        <taxon>Vertebrata</taxon>
        <taxon>Euteleostomi</taxon>
        <taxon>Mammalia</taxon>
        <taxon>Eutheria</taxon>
        <taxon>Euarchontoglires</taxon>
        <taxon>Glires</taxon>
        <taxon>Rodentia</taxon>
        <taxon>Sciuromorpha</taxon>
        <taxon>Sciuridae</taxon>
        <taxon>Xerinae</taxon>
        <taxon>Marmotini</taxon>
        <taxon>Spermophilus</taxon>
    </lineage>
</organism>
<evidence type="ECO:0000313" key="1">
    <source>
        <dbReference type="Ensembl" id="ENSSDAP00000027198.1"/>
    </source>
</evidence>
<name>A0A8C9QVD5_SPEDA</name>
<accession>A0A8C9QVD5</accession>
<reference evidence="1" key="1">
    <citation type="submission" date="2025-08" db="UniProtKB">
        <authorList>
            <consortium name="Ensembl"/>
        </authorList>
    </citation>
    <scope>IDENTIFICATION</scope>
</reference>
<dbReference type="AlphaFoldDB" id="A0A8C9QVD5"/>
<dbReference type="Proteomes" id="UP000694422">
    <property type="component" value="Unplaced"/>
</dbReference>
<dbReference type="GO" id="GO:0004497">
    <property type="term" value="F:monooxygenase activity"/>
    <property type="evidence" value="ECO:0007669"/>
    <property type="project" value="InterPro"/>
</dbReference>
<sequence length="82" mass="9186">MPQMEILGKLGGEVSSPSPHLVSWCLNLASPSRYSTSAFSRLEELGVPHPRPSPFIGNLTFFRQGFWESQMELRRQYGSLCG</sequence>
<keyword evidence="2" id="KW-1185">Reference proteome</keyword>
<dbReference type="InterPro" id="IPR036396">
    <property type="entry name" value="Cyt_P450_sf"/>
</dbReference>
<dbReference type="GO" id="GO:0005506">
    <property type="term" value="F:iron ion binding"/>
    <property type="evidence" value="ECO:0007669"/>
    <property type="project" value="InterPro"/>
</dbReference>
<dbReference type="Ensembl" id="ENSSDAT00000031084.1">
    <property type="protein sequence ID" value="ENSSDAP00000027198.1"/>
    <property type="gene ID" value="ENSSDAG00000024644.1"/>
</dbReference>
<dbReference type="SUPFAM" id="SSF48264">
    <property type="entry name" value="Cytochrome P450"/>
    <property type="match status" value="1"/>
</dbReference>